<comment type="catalytic activity">
    <reaction evidence="16">
        <text>Ca(2+)(in) = Ca(2+)(out)</text>
        <dbReference type="Rhea" id="RHEA:29671"/>
        <dbReference type="ChEBI" id="CHEBI:29108"/>
    </reaction>
</comment>
<evidence type="ECO:0000256" key="8">
    <source>
        <dbReference type="ARBA" id="ARBA00023136"/>
    </source>
</evidence>
<comment type="caution">
    <text evidence="22">The sequence shown here is derived from an EMBL/GenBank/DDBJ whole genome shotgun (WGS) entry which is preliminary data.</text>
</comment>
<evidence type="ECO:0000256" key="18">
    <source>
        <dbReference type="SAM" id="Phobius"/>
    </source>
</evidence>
<gene>
    <name evidence="22" type="ORF">RIMI_LOCUS8541777</name>
</gene>
<dbReference type="Pfam" id="PF02932">
    <property type="entry name" value="Neur_chan_memb"/>
    <property type="match status" value="1"/>
</dbReference>
<keyword evidence="10" id="KW-0628">Postsynaptic cell membrane</keyword>
<reference evidence="22" key="1">
    <citation type="submission" date="2023-07" db="EMBL/GenBank/DDBJ databases">
        <authorList>
            <person name="Stuckert A."/>
        </authorList>
    </citation>
    <scope>NUCLEOTIDE SEQUENCE</scope>
</reference>
<evidence type="ECO:0000256" key="2">
    <source>
        <dbReference type="ARBA" id="ARBA00022475"/>
    </source>
</evidence>
<evidence type="ECO:0000256" key="15">
    <source>
        <dbReference type="ARBA" id="ARBA00036239"/>
    </source>
</evidence>
<keyword evidence="7" id="KW-0406">Ion transport</keyword>
<evidence type="ECO:0000256" key="1">
    <source>
        <dbReference type="ARBA" id="ARBA00022448"/>
    </source>
</evidence>
<dbReference type="Gene3D" id="1.20.58.390">
    <property type="entry name" value="Neurotransmitter-gated ion-channel transmembrane domain"/>
    <property type="match status" value="1"/>
</dbReference>
<comment type="catalytic activity">
    <reaction evidence="15">
        <text>Na(+)(in) = Na(+)(out)</text>
        <dbReference type="Rhea" id="RHEA:34963"/>
        <dbReference type="ChEBI" id="CHEBI:29101"/>
    </reaction>
</comment>
<feature type="transmembrane region" description="Helical" evidence="18">
    <location>
        <begin position="223"/>
        <end position="244"/>
    </location>
</feature>
<evidence type="ECO:0000256" key="6">
    <source>
        <dbReference type="ARBA" id="ARBA00023018"/>
    </source>
</evidence>
<evidence type="ECO:0000256" key="11">
    <source>
        <dbReference type="ARBA" id="ARBA00023286"/>
    </source>
</evidence>
<dbReference type="Proteomes" id="UP001176940">
    <property type="component" value="Unassembled WGS sequence"/>
</dbReference>
<evidence type="ECO:0000256" key="10">
    <source>
        <dbReference type="ARBA" id="ARBA00023257"/>
    </source>
</evidence>
<evidence type="ECO:0000256" key="14">
    <source>
        <dbReference type="ARBA" id="ARBA00034430"/>
    </source>
</evidence>
<feature type="chain" id="PRO_5047401340" description="5-hydroxytryptamine receptor 3A" evidence="19">
    <location>
        <begin position="17"/>
        <end position="357"/>
    </location>
</feature>
<keyword evidence="3 18" id="KW-0812">Transmembrane</keyword>
<comment type="function">
    <text evidence="17">Forms serotonin (5-hydroxytryptamine/5-HT3)-activated cation-selective channel complexes, which when activated cause fast, depolarizing responses in neurons.</text>
</comment>
<dbReference type="PANTHER" id="PTHR18945">
    <property type="entry name" value="NEUROTRANSMITTER GATED ION CHANNEL"/>
    <property type="match status" value="1"/>
</dbReference>
<feature type="transmembrane region" description="Helical" evidence="18">
    <location>
        <begin position="331"/>
        <end position="354"/>
    </location>
</feature>
<evidence type="ECO:0000256" key="4">
    <source>
        <dbReference type="ARBA" id="ARBA00022729"/>
    </source>
</evidence>
<evidence type="ECO:0000313" key="23">
    <source>
        <dbReference type="Proteomes" id="UP001176940"/>
    </source>
</evidence>
<dbReference type="InterPro" id="IPR036734">
    <property type="entry name" value="Neur_chan_lig-bd_sf"/>
</dbReference>
<keyword evidence="4 19" id="KW-0732">Signal</keyword>
<dbReference type="Gene3D" id="2.70.170.10">
    <property type="entry name" value="Neurotransmitter-gated ion-channel ligand-binding domain"/>
    <property type="match status" value="1"/>
</dbReference>
<sequence>MILFALAAAAWHWLLQYWIDEFLQWNPKDFDNMTIISIPSENIWVPDIMISELCPLPSQHPIVDNMTYSLPLWLPAEHINMSTWRTANDAKKDLRMFYNKGEWELVKVYSSYRLEADEGEEFAVLTFNIIFKRHPLYYLVNLIIPSIFLMALDIIGFYLPIESGERITFKITLLLGYSVFLIIVTDTLPASAHTTPIIGMNDPRVDIQYHRYNLGHRGPSDCYFLVCMALLVISLTESIFIVRIDKNWRIKQKRNLSDEPQDMEDTSSDKVNRFTGIGEPSAQTPAVINERSEIMESIFNEIVTIRQNIKDHNDHGTSNEWLLIGYVLDKFLFWVYLITVMTYSVTLVICWSNHIVV</sequence>
<keyword evidence="23" id="KW-1185">Reference proteome</keyword>
<evidence type="ECO:0000256" key="5">
    <source>
        <dbReference type="ARBA" id="ARBA00022989"/>
    </source>
</evidence>
<comment type="catalytic activity">
    <reaction evidence="14">
        <text>K(+)(in) = K(+)(out)</text>
        <dbReference type="Rhea" id="RHEA:29463"/>
        <dbReference type="ChEBI" id="CHEBI:29103"/>
    </reaction>
</comment>
<keyword evidence="1" id="KW-0813">Transport</keyword>
<keyword evidence="9" id="KW-0675">Receptor</keyword>
<evidence type="ECO:0000259" key="21">
    <source>
        <dbReference type="Pfam" id="PF02932"/>
    </source>
</evidence>
<keyword evidence="2" id="KW-1003">Cell membrane</keyword>
<dbReference type="SUPFAM" id="SSF63712">
    <property type="entry name" value="Nicotinic receptor ligand binding domain-like"/>
    <property type="match status" value="1"/>
</dbReference>
<comment type="subcellular location">
    <subcellularLocation>
        <location evidence="13">Postsynaptic cell membrane</location>
        <topology evidence="13">Multi-pass membrane protein</topology>
    </subcellularLocation>
</comment>
<keyword evidence="6" id="KW-0770">Synapse</keyword>
<dbReference type="CDD" id="cd19063">
    <property type="entry name" value="LGIC_TM_5-HT3"/>
    <property type="match status" value="1"/>
</dbReference>
<dbReference type="InterPro" id="IPR049944">
    <property type="entry name" value="LGIC_TM_5-HT3"/>
</dbReference>
<evidence type="ECO:0000256" key="7">
    <source>
        <dbReference type="ARBA" id="ARBA00023065"/>
    </source>
</evidence>
<evidence type="ECO:0000259" key="20">
    <source>
        <dbReference type="Pfam" id="PF02931"/>
    </source>
</evidence>
<accession>A0ABN9LF19</accession>
<evidence type="ECO:0000256" key="13">
    <source>
        <dbReference type="ARBA" id="ARBA00034104"/>
    </source>
</evidence>
<evidence type="ECO:0008006" key="24">
    <source>
        <dbReference type="Google" id="ProtNLM"/>
    </source>
</evidence>
<evidence type="ECO:0000256" key="9">
    <source>
        <dbReference type="ARBA" id="ARBA00023170"/>
    </source>
</evidence>
<dbReference type="EMBL" id="CAUEEQ010017023">
    <property type="protein sequence ID" value="CAJ0940363.1"/>
    <property type="molecule type" value="Genomic_DNA"/>
</dbReference>
<feature type="transmembrane region" description="Helical" evidence="18">
    <location>
        <begin position="136"/>
        <end position="159"/>
    </location>
</feature>
<protein>
    <recommendedName>
        <fullName evidence="24">5-hydroxytryptamine receptor 3A</fullName>
    </recommendedName>
</protein>
<evidence type="ECO:0000256" key="17">
    <source>
        <dbReference type="ARBA" id="ARBA00037540"/>
    </source>
</evidence>
<evidence type="ECO:0000256" key="16">
    <source>
        <dbReference type="ARBA" id="ARBA00036634"/>
    </source>
</evidence>
<evidence type="ECO:0000256" key="12">
    <source>
        <dbReference type="ARBA" id="ARBA00023303"/>
    </source>
</evidence>
<dbReference type="InterPro" id="IPR006202">
    <property type="entry name" value="Neur_chan_lig-bd"/>
</dbReference>
<keyword evidence="8 18" id="KW-0472">Membrane</keyword>
<keyword evidence="11" id="KW-1071">Ligand-gated ion channel</keyword>
<dbReference type="Pfam" id="PF02931">
    <property type="entry name" value="Neur_chan_LBD"/>
    <property type="match status" value="1"/>
</dbReference>
<dbReference type="InterPro" id="IPR006029">
    <property type="entry name" value="Neurotrans-gated_channel_TM"/>
</dbReference>
<name>A0ABN9LF19_9NEOB</name>
<feature type="signal peptide" evidence="19">
    <location>
        <begin position="1"/>
        <end position="16"/>
    </location>
</feature>
<dbReference type="SUPFAM" id="SSF90112">
    <property type="entry name" value="Neurotransmitter-gated ion-channel transmembrane pore"/>
    <property type="match status" value="1"/>
</dbReference>
<dbReference type="InterPro" id="IPR036719">
    <property type="entry name" value="Neuro-gated_channel_TM_sf"/>
</dbReference>
<evidence type="ECO:0000256" key="19">
    <source>
        <dbReference type="SAM" id="SignalP"/>
    </source>
</evidence>
<keyword evidence="5 18" id="KW-1133">Transmembrane helix</keyword>
<evidence type="ECO:0000313" key="22">
    <source>
        <dbReference type="EMBL" id="CAJ0940363.1"/>
    </source>
</evidence>
<dbReference type="InterPro" id="IPR006201">
    <property type="entry name" value="Neur_channel"/>
</dbReference>
<dbReference type="InterPro" id="IPR038050">
    <property type="entry name" value="Neuro_actylchol_rec"/>
</dbReference>
<feature type="domain" description="Neurotransmitter-gated ion-channel ligand-binding" evidence="20">
    <location>
        <begin position="13"/>
        <end position="51"/>
    </location>
</feature>
<organism evidence="22 23">
    <name type="scientific">Ranitomeya imitator</name>
    <name type="common">mimic poison frog</name>
    <dbReference type="NCBI Taxonomy" id="111125"/>
    <lineage>
        <taxon>Eukaryota</taxon>
        <taxon>Metazoa</taxon>
        <taxon>Chordata</taxon>
        <taxon>Craniata</taxon>
        <taxon>Vertebrata</taxon>
        <taxon>Euteleostomi</taxon>
        <taxon>Amphibia</taxon>
        <taxon>Batrachia</taxon>
        <taxon>Anura</taxon>
        <taxon>Neobatrachia</taxon>
        <taxon>Hyloidea</taxon>
        <taxon>Dendrobatidae</taxon>
        <taxon>Dendrobatinae</taxon>
        <taxon>Ranitomeya</taxon>
    </lineage>
</organism>
<feature type="transmembrane region" description="Helical" evidence="18">
    <location>
        <begin position="171"/>
        <end position="192"/>
    </location>
</feature>
<evidence type="ECO:0000256" key="3">
    <source>
        <dbReference type="ARBA" id="ARBA00022692"/>
    </source>
</evidence>
<proteinExistence type="predicted"/>
<keyword evidence="12" id="KW-0407">Ion channel</keyword>
<feature type="domain" description="Neurotransmitter-gated ion-channel transmembrane" evidence="21">
    <location>
        <begin position="142"/>
        <end position="199"/>
    </location>
</feature>